<dbReference type="Gene3D" id="3.40.50.2300">
    <property type="match status" value="2"/>
</dbReference>
<dbReference type="Proteomes" id="UP000597341">
    <property type="component" value="Unassembled WGS sequence"/>
</dbReference>
<feature type="signal peptide" evidence="3">
    <location>
        <begin position="1"/>
        <end position="25"/>
    </location>
</feature>
<evidence type="ECO:0000256" key="2">
    <source>
        <dbReference type="ARBA" id="ARBA00022729"/>
    </source>
</evidence>
<organism evidence="5 6">
    <name type="scientific">Nocardioides flavus</name>
    <name type="common">ex Wang et al. 2016</name>
    <dbReference type="NCBI Taxonomy" id="2058780"/>
    <lineage>
        <taxon>Bacteria</taxon>
        <taxon>Bacillati</taxon>
        <taxon>Actinomycetota</taxon>
        <taxon>Actinomycetes</taxon>
        <taxon>Propionibacteriales</taxon>
        <taxon>Nocardioidaceae</taxon>
        <taxon>Nocardioides</taxon>
    </lineage>
</organism>
<comment type="caution">
    <text evidence="5">The sequence shown here is derived from an EMBL/GenBank/DDBJ whole genome shotgun (WGS) entry which is preliminary data.</text>
</comment>
<proteinExistence type="inferred from homology"/>
<accession>A0ABQ3HGL3</accession>
<evidence type="ECO:0000256" key="3">
    <source>
        <dbReference type="SAM" id="SignalP"/>
    </source>
</evidence>
<dbReference type="PANTHER" id="PTHR30483">
    <property type="entry name" value="LEUCINE-SPECIFIC-BINDING PROTEIN"/>
    <property type="match status" value="1"/>
</dbReference>
<keyword evidence="6" id="KW-1185">Reference proteome</keyword>
<keyword evidence="2 3" id="KW-0732">Signal</keyword>
<dbReference type="EMBL" id="BNAD01000002">
    <property type="protein sequence ID" value="GHE16760.1"/>
    <property type="molecule type" value="Genomic_DNA"/>
</dbReference>
<keyword evidence="5" id="KW-0449">Lipoprotein</keyword>
<comment type="similarity">
    <text evidence="1">Belongs to the leucine-binding protein family.</text>
</comment>
<dbReference type="Pfam" id="PF13458">
    <property type="entry name" value="Peripla_BP_6"/>
    <property type="match status" value="1"/>
</dbReference>
<feature type="domain" description="Leucine-binding protein" evidence="4">
    <location>
        <begin position="68"/>
        <end position="373"/>
    </location>
</feature>
<gene>
    <name evidence="5" type="ORF">GCM10011376_13700</name>
</gene>
<evidence type="ECO:0000259" key="4">
    <source>
        <dbReference type="Pfam" id="PF13458"/>
    </source>
</evidence>
<feature type="chain" id="PRO_5046303831" evidence="3">
    <location>
        <begin position="26"/>
        <end position="419"/>
    </location>
</feature>
<dbReference type="PROSITE" id="PS51257">
    <property type="entry name" value="PROKAR_LIPOPROTEIN"/>
    <property type="match status" value="1"/>
</dbReference>
<protein>
    <submittedName>
        <fullName evidence="5">Lipoprotein</fullName>
    </submittedName>
</protein>
<sequence length="419" mass="43855">MMRHIPTRGRSSVARRAGIVGIAAAALVLSSCGGDSDSDTGSGGDGGSGDTIKVMTWAPLTSQLTNYPAITEAAKTYEQYINDQGGINGMNLEVLTCDERGEPAAAADCARQAIQEDVVAVISSFGYTGDATIPLLQGADIAMFGGCCSNAVSDLTLDNAFIMGNGPAYGAALAQRAVDDGKKKIAIVVIDGAQTYIEPIANALAANGLEPHKEVILPATAQDLAPQAAQALADGTDGVIMIVNADSIKAFMAAYKQFGSDARIYGPQGNLTEDVAKGFEEELEGAITGNSYADISEPAYDDFRAALEEYGAPTDISYNGLDGLGTWAGYTAFTDIVEDMEGEITSKAFLEAASQTSEIDTGGMVAPVDFTQEWTEGPEGYERLFNRTAKFSTFEDGKLVAVPGDFVDYTNLMLGKPLN</sequence>
<name>A0ABQ3HGL3_9ACTN</name>
<evidence type="ECO:0000256" key="1">
    <source>
        <dbReference type="ARBA" id="ARBA00010062"/>
    </source>
</evidence>
<dbReference type="InterPro" id="IPR028082">
    <property type="entry name" value="Peripla_BP_I"/>
</dbReference>
<dbReference type="InterPro" id="IPR028081">
    <property type="entry name" value="Leu-bd"/>
</dbReference>
<evidence type="ECO:0000313" key="5">
    <source>
        <dbReference type="EMBL" id="GHE16760.1"/>
    </source>
</evidence>
<evidence type="ECO:0000313" key="6">
    <source>
        <dbReference type="Proteomes" id="UP000597341"/>
    </source>
</evidence>
<dbReference type="RefSeq" id="WP_191278634.1">
    <property type="nucleotide sequence ID" value="NZ_BNAD01000002.1"/>
</dbReference>
<dbReference type="InterPro" id="IPR051010">
    <property type="entry name" value="BCAA_transport"/>
</dbReference>
<dbReference type="SUPFAM" id="SSF53822">
    <property type="entry name" value="Periplasmic binding protein-like I"/>
    <property type="match status" value="1"/>
</dbReference>
<reference evidence="6" key="1">
    <citation type="journal article" date="2019" name="Int. J. Syst. Evol. Microbiol.">
        <title>The Global Catalogue of Microorganisms (GCM) 10K type strain sequencing project: providing services to taxonomists for standard genome sequencing and annotation.</title>
        <authorList>
            <consortium name="The Broad Institute Genomics Platform"/>
            <consortium name="The Broad Institute Genome Sequencing Center for Infectious Disease"/>
            <person name="Wu L."/>
            <person name="Ma J."/>
        </authorList>
    </citation>
    <scope>NUCLEOTIDE SEQUENCE [LARGE SCALE GENOMIC DNA]</scope>
    <source>
        <strain evidence="6">CGMCC 1.12791</strain>
    </source>
</reference>
<dbReference type="PANTHER" id="PTHR30483:SF6">
    <property type="entry name" value="PERIPLASMIC BINDING PROTEIN OF ABC TRANSPORTER FOR NATURAL AMINO ACIDS"/>
    <property type="match status" value="1"/>
</dbReference>